<keyword evidence="1" id="KW-0560">Oxidoreductase</keyword>
<organism evidence="2 3">
    <name type="scientific">Trinickia terrae</name>
    <dbReference type="NCBI Taxonomy" id="2571161"/>
    <lineage>
        <taxon>Bacteria</taxon>
        <taxon>Pseudomonadati</taxon>
        <taxon>Pseudomonadota</taxon>
        <taxon>Betaproteobacteria</taxon>
        <taxon>Burkholderiales</taxon>
        <taxon>Burkholderiaceae</taxon>
        <taxon>Trinickia</taxon>
    </lineage>
</organism>
<dbReference type="RefSeq" id="WP_136892702.1">
    <property type="nucleotide sequence ID" value="NZ_SWJE01000002.1"/>
</dbReference>
<dbReference type="PANTHER" id="PTHR43157">
    <property type="entry name" value="PHOSPHATIDYLINOSITOL-GLYCAN BIOSYNTHESIS CLASS F PROTEIN-RELATED"/>
    <property type="match status" value="1"/>
</dbReference>
<dbReference type="PANTHER" id="PTHR43157:SF31">
    <property type="entry name" value="PHOSPHATIDYLINOSITOL-GLYCAN BIOSYNTHESIS CLASS F PROTEIN"/>
    <property type="match status" value="1"/>
</dbReference>
<evidence type="ECO:0000256" key="1">
    <source>
        <dbReference type="ARBA" id="ARBA00023002"/>
    </source>
</evidence>
<protein>
    <submittedName>
        <fullName evidence="2">SDR family NAD(P)-dependent oxidoreductase</fullName>
    </submittedName>
</protein>
<evidence type="ECO:0000313" key="3">
    <source>
        <dbReference type="Proteomes" id="UP000305539"/>
    </source>
</evidence>
<dbReference type="Gene3D" id="3.40.50.720">
    <property type="entry name" value="NAD(P)-binding Rossmann-like Domain"/>
    <property type="match status" value="1"/>
</dbReference>
<dbReference type="GO" id="GO:0016491">
    <property type="term" value="F:oxidoreductase activity"/>
    <property type="evidence" value="ECO:0007669"/>
    <property type="project" value="UniProtKB-KW"/>
</dbReference>
<comment type="caution">
    <text evidence="2">The sequence shown here is derived from an EMBL/GenBank/DDBJ whole genome shotgun (WGS) entry which is preliminary data.</text>
</comment>
<dbReference type="OrthoDB" id="109589at2"/>
<dbReference type="Pfam" id="PF00106">
    <property type="entry name" value="adh_short"/>
    <property type="match status" value="1"/>
</dbReference>
<dbReference type="InterPro" id="IPR002347">
    <property type="entry name" value="SDR_fam"/>
</dbReference>
<accession>A0A4U1IDD1</accession>
<name>A0A4U1IDD1_9BURK</name>
<dbReference type="EMBL" id="SWJE01000002">
    <property type="protein sequence ID" value="TKC91666.1"/>
    <property type="molecule type" value="Genomic_DNA"/>
</dbReference>
<dbReference type="PRINTS" id="PR00081">
    <property type="entry name" value="GDHRDH"/>
</dbReference>
<dbReference type="Proteomes" id="UP000305539">
    <property type="component" value="Unassembled WGS sequence"/>
</dbReference>
<evidence type="ECO:0000313" key="2">
    <source>
        <dbReference type="EMBL" id="TKC91666.1"/>
    </source>
</evidence>
<dbReference type="SUPFAM" id="SSF51735">
    <property type="entry name" value="NAD(P)-binding Rossmann-fold domains"/>
    <property type="match status" value="1"/>
</dbReference>
<reference evidence="2 3" key="1">
    <citation type="submission" date="2019-04" db="EMBL/GenBank/DDBJ databases">
        <title>Trinickia sp. 7GSK02, isolated from subtropical forest soil.</title>
        <authorList>
            <person name="Gao Z.-H."/>
            <person name="Qiu L.-H."/>
        </authorList>
    </citation>
    <scope>NUCLEOTIDE SEQUENCE [LARGE SCALE GENOMIC DNA]</scope>
    <source>
        <strain evidence="2 3">7GSK02</strain>
    </source>
</reference>
<proteinExistence type="predicted"/>
<sequence length="186" mass="20254">MYQVPDQSGRRILITGANSGTGREVAKRLSAAGADVIMAMRTPSKGESARQDMLRSVPSAKLEVRTLDLADLHSVRNLAHALLDEGRPLDMLVNNAGVMTPPKRETTKDGFELQIGSNFLGPFALTNLLLPLLLKSRAPRVATMNGLRWFLIGDTHEASIPSTARTSDPVRLWSMTEAPTRTRVPA</sequence>
<dbReference type="InterPro" id="IPR036291">
    <property type="entry name" value="NAD(P)-bd_dom_sf"/>
</dbReference>
<keyword evidence="3" id="KW-1185">Reference proteome</keyword>
<dbReference type="AlphaFoldDB" id="A0A4U1IDD1"/>
<gene>
    <name evidence="2" type="ORF">FAZ69_04270</name>
</gene>